<dbReference type="VEuPathDB" id="TriTrypDB:TcG_07111"/>
<dbReference type="VEuPathDB" id="TriTrypDB:TcCLB.508403.10"/>
<dbReference type="EMBL" id="PRFC01000102">
    <property type="protein sequence ID" value="PWV07387.1"/>
    <property type="molecule type" value="Genomic_DNA"/>
</dbReference>
<sequence>MMTEMMRQPDLYVNLEGDALVRHLNLLFWSVSLAEVEPLFIRPAVNALLIVVEKYGNRVKDISTPFLLPWRVMLVSGMRRVIQSSVFCCEESCLLAESFINCNLADDNSVRRVVLALMTLLETLERCDADYEAIVHGGCGVLSWRFRLAAHGGSGRLVAGRRGCIGGPCVIEWAGGCGFNKQPVGGIHGNGARI</sequence>
<name>A0A2V2WGH7_TRYCR</name>
<dbReference type="VEuPathDB" id="TriTrypDB:TcCL_ESM01646"/>
<dbReference type="VEuPathDB" id="TriTrypDB:TCSYLVIO_008390"/>
<dbReference type="VEuPathDB" id="TriTrypDB:C4B63_93g85"/>
<evidence type="ECO:0000313" key="1">
    <source>
        <dbReference type="EMBL" id="PWV07387.1"/>
    </source>
</evidence>
<dbReference type="VEuPathDB" id="TriTrypDB:TcCLB.509819.10"/>
<reference evidence="1 2" key="1">
    <citation type="journal article" date="2018" name="Microb. Genom.">
        <title>Expanding an expanded genome: long-read sequencing of Trypanosoma cruzi.</title>
        <authorList>
            <person name="Berna L."/>
            <person name="Rodriguez M."/>
            <person name="Chiribao M.L."/>
            <person name="Parodi-Talice A."/>
            <person name="Pita S."/>
            <person name="Rijo G."/>
            <person name="Alvarez-Valin F."/>
            <person name="Robello C."/>
        </authorList>
    </citation>
    <scope>NUCLEOTIDE SEQUENCE [LARGE SCALE GENOMIC DNA]</scope>
    <source>
        <strain evidence="1 2">TCC</strain>
    </source>
</reference>
<dbReference type="VEuPathDB" id="TriTrypDB:TcBrA4_0026290"/>
<proteinExistence type="predicted"/>
<dbReference type="AlphaFoldDB" id="A0A2V2WGH7"/>
<gene>
    <name evidence="1" type="ORF">C3747_102g59</name>
</gene>
<dbReference type="VEuPathDB" id="TriTrypDB:TCDM_08146"/>
<dbReference type="VEuPathDB" id="TriTrypDB:C3747_102g59"/>
<accession>A0A2V2WGH7</accession>
<protein>
    <submittedName>
        <fullName evidence="1">Uncharacterized protein</fullName>
    </submittedName>
</protein>
<organism evidence="1 2">
    <name type="scientific">Trypanosoma cruzi</name>
    <dbReference type="NCBI Taxonomy" id="5693"/>
    <lineage>
        <taxon>Eukaryota</taxon>
        <taxon>Discoba</taxon>
        <taxon>Euglenozoa</taxon>
        <taxon>Kinetoplastea</taxon>
        <taxon>Metakinetoplastina</taxon>
        <taxon>Trypanosomatida</taxon>
        <taxon>Trypanosomatidae</taxon>
        <taxon>Trypanosoma</taxon>
        <taxon>Schizotrypanum</taxon>
    </lineage>
</organism>
<evidence type="ECO:0000313" key="2">
    <source>
        <dbReference type="Proteomes" id="UP000246078"/>
    </source>
</evidence>
<dbReference type="Proteomes" id="UP000246078">
    <property type="component" value="Unassembled WGS sequence"/>
</dbReference>
<dbReference type="VEuPathDB" id="TriTrypDB:ECC02_005138"/>
<comment type="caution">
    <text evidence="1">The sequence shown here is derived from an EMBL/GenBank/DDBJ whole genome shotgun (WGS) entry which is preliminary data.</text>
</comment>